<evidence type="ECO:0000256" key="6">
    <source>
        <dbReference type="ARBA" id="ARBA00023136"/>
    </source>
</evidence>
<evidence type="ECO:0000256" key="5">
    <source>
        <dbReference type="ARBA" id="ARBA00022989"/>
    </source>
</evidence>
<accession>A0ABD2QD09</accession>
<comment type="subcellular location">
    <subcellularLocation>
        <location evidence="1">Endomembrane system</location>
        <topology evidence="1">Multi-pass membrane protein</topology>
    </subcellularLocation>
    <subcellularLocation>
        <location evidence="2">Endosome</location>
    </subcellularLocation>
    <subcellularLocation>
        <location evidence="3">Lysosome membrane</location>
    </subcellularLocation>
</comment>
<evidence type="ECO:0000313" key="8">
    <source>
        <dbReference type="EMBL" id="KAL3316206.1"/>
    </source>
</evidence>
<dbReference type="SUPFAM" id="SSF90123">
    <property type="entry name" value="ABC transporter transmembrane region"/>
    <property type="match status" value="1"/>
</dbReference>
<dbReference type="InterPro" id="IPR036640">
    <property type="entry name" value="ABC1_TM_sf"/>
</dbReference>
<proteinExistence type="predicted"/>
<reference evidence="8 9" key="1">
    <citation type="submission" date="2024-11" db="EMBL/GenBank/DDBJ databases">
        <title>Adaptive evolution of stress response genes in parasites aligns with host niche diversity.</title>
        <authorList>
            <person name="Hahn C."/>
            <person name="Resl P."/>
        </authorList>
    </citation>
    <scope>NUCLEOTIDE SEQUENCE [LARGE SCALE GENOMIC DNA]</scope>
    <source>
        <strain evidence="8">EGGRZ-B1_66</strain>
        <tissue evidence="8">Body</tissue>
    </source>
</reference>
<sequence length="208" mass="23802">MKVRLKPFWQWQSLVLTGREKRRLIFSVLFHAIAMICTIWSIYVLAHRVVIEIQNRDLAWPLWTKVLVIAIGLAGSLIFSYVQIRIYYGLTKRWMIRNQKYIFASLTDSEVARARVEQAAVLEKNKIRQQIVCNQTTAQIVSQNIQIHNVSMAMAPEVSFIHETPRVASLASTVKMRHLMAKLTGVSGKNKVKQSPEASFSSNDFVVS</sequence>
<evidence type="ECO:0000256" key="1">
    <source>
        <dbReference type="ARBA" id="ARBA00004127"/>
    </source>
</evidence>
<dbReference type="AlphaFoldDB" id="A0ABD2QD09"/>
<dbReference type="PANTHER" id="PTHR45981">
    <property type="entry name" value="LD02310P"/>
    <property type="match status" value="1"/>
</dbReference>
<name>A0ABD2QD09_9PLAT</name>
<dbReference type="GO" id="GO:0005768">
    <property type="term" value="C:endosome"/>
    <property type="evidence" value="ECO:0007669"/>
    <property type="project" value="UniProtKB-SubCell"/>
</dbReference>
<evidence type="ECO:0000256" key="3">
    <source>
        <dbReference type="ARBA" id="ARBA00004656"/>
    </source>
</evidence>
<comment type="caution">
    <text evidence="8">The sequence shown here is derived from an EMBL/GenBank/DDBJ whole genome shotgun (WGS) entry which is preliminary data.</text>
</comment>
<dbReference type="GO" id="GO:0005765">
    <property type="term" value="C:lysosomal membrane"/>
    <property type="evidence" value="ECO:0007669"/>
    <property type="project" value="UniProtKB-SubCell"/>
</dbReference>
<dbReference type="EMBL" id="JBJKFK010000582">
    <property type="protein sequence ID" value="KAL3316206.1"/>
    <property type="molecule type" value="Genomic_DNA"/>
</dbReference>
<keyword evidence="6 7" id="KW-0472">Membrane</keyword>
<feature type="transmembrane region" description="Helical" evidence="7">
    <location>
        <begin position="66"/>
        <end position="88"/>
    </location>
</feature>
<keyword evidence="5 7" id="KW-1133">Transmembrane helix</keyword>
<protein>
    <submittedName>
        <fullName evidence="8">Uncharacterized protein</fullName>
    </submittedName>
</protein>
<gene>
    <name evidence="8" type="ORF">Ciccas_005152</name>
</gene>
<evidence type="ECO:0000256" key="4">
    <source>
        <dbReference type="ARBA" id="ARBA00022692"/>
    </source>
</evidence>
<organism evidence="8 9">
    <name type="scientific">Cichlidogyrus casuarinus</name>
    <dbReference type="NCBI Taxonomy" id="1844966"/>
    <lineage>
        <taxon>Eukaryota</taxon>
        <taxon>Metazoa</taxon>
        <taxon>Spiralia</taxon>
        <taxon>Lophotrochozoa</taxon>
        <taxon>Platyhelminthes</taxon>
        <taxon>Monogenea</taxon>
        <taxon>Monopisthocotylea</taxon>
        <taxon>Dactylogyridea</taxon>
        <taxon>Ancyrocephalidae</taxon>
        <taxon>Cichlidogyrus</taxon>
    </lineage>
</organism>
<dbReference type="Proteomes" id="UP001626550">
    <property type="component" value="Unassembled WGS sequence"/>
</dbReference>
<evidence type="ECO:0000256" key="2">
    <source>
        <dbReference type="ARBA" id="ARBA00004177"/>
    </source>
</evidence>
<feature type="transmembrane region" description="Helical" evidence="7">
    <location>
        <begin position="24"/>
        <end position="46"/>
    </location>
</feature>
<evidence type="ECO:0000256" key="7">
    <source>
        <dbReference type="SAM" id="Phobius"/>
    </source>
</evidence>
<evidence type="ECO:0000313" key="9">
    <source>
        <dbReference type="Proteomes" id="UP001626550"/>
    </source>
</evidence>
<keyword evidence="9" id="KW-1185">Reference proteome</keyword>
<keyword evidence="4 7" id="KW-0812">Transmembrane</keyword>